<keyword evidence="4" id="KW-1185">Reference proteome</keyword>
<dbReference type="AlphaFoldDB" id="A0A511T220"/>
<dbReference type="EMBL" id="BJXR01000027">
    <property type="protein sequence ID" value="GEN08206.1"/>
    <property type="molecule type" value="Genomic_DNA"/>
</dbReference>
<dbReference type="STRING" id="1334629.MFUL124B02_29515"/>
<organism evidence="2 5">
    <name type="scientific">Myxococcus fulvus</name>
    <dbReference type="NCBI Taxonomy" id="33"/>
    <lineage>
        <taxon>Bacteria</taxon>
        <taxon>Pseudomonadati</taxon>
        <taxon>Myxococcota</taxon>
        <taxon>Myxococcia</taxon>
        <taxon>Myxococcales</taxon>
        <taxon>Cystobacterineae</taxon>
        <taxon>Myxococcaceae</taxon>
        <taxon>Myxococcus</taxon>
    </lineage>
</organism>
<evidence type="ECO:0008006" key="6">
    <source>
        <dbReference type="Google" id="ProtNLM"/>
    </source>
</evidence>
<evidence type="ECO:0000313" key="3">
    <source>
        <dbReference type="EMBL" id="SEU22127.1"/>
    </source>
</evidence>
<feature type="region of interest" description="Disordered" evidence="1">
    <location>
        <begin position="205"/>
        <end position="236"/>
    </location>
</feature>
<sequence>MDAIHQALSRLVEELQWFVVAQENRALHVLTSSALRLSALEHVAAAEHDARNTSAFFILEAPVEQEDDGWRIRALELRDSYEDLRTQLARLQPPIQLRELSIEEPAPGLPGFARMLHQVQALLRDGSRGLTLVLAPVWVRDGRQWIRELSALLHQPTLQEVRWILLDTESSVSAPALAPFEGHILSVDARVDEAQAREDLQNIEESMRSAPPGASGAMLSGAAGPREAPPPRPRAAGPMTVELLRELEPAGIPPALLDTERMRELRILVLSAARAMREGDAARAALEQRKARDLAVEAQLHKEAVLMELMLAGYLVQGGASEKALFVLQEARARAEATHQGALAVQAQLSTGTTLLVLERQHEAAVAYAEAGRLGGLHDTPVLAIEGYRLSGQLLANLKMHSEATRVWKRALDAAQALRPHERRASSAPEAARALAALCKRHGLSAQATSLEAQAAALESGDAEPLTAPRQARTGGD</sequence>
<feature type="region of interest" description="Disordered" evidence="1">
    <location>
        <begin position="454"/>
        <end position="477"/>
    </location>
</feature>
<protein>
    <recommendedName>
        <fullName evidence="6">MalT-like TPR region domain-containing protein</fullName>
    </recommendedName>
</protein>
<proteinExistence type="predicted"/>
<reference evidence="3 4" key="1">
    <citation type="submission" date="2016-10" db="EMBL/GenBank/DDBJ databases">
        <authorList>
            <person name="Varghese N."/>
            <person name="Submissions S."/>
        </authorList>
    </citation>
    <scope>NUCLEOTIDE SEQUENCE [LARGE SCALE GENOMIC DNA]</scope>
    <source>
        <strain evidence="3 4">DSM 16525</strain>
    </source>
</reference>
<evidence type="ECO:0000313" key="4">
    <source>
        <dbReference type="Proteomes" id="UP000183760"/>
    </source>
</evidence>
<dbReference type="EMBL" id="FOIB01000006">
    <property type="protein sequence ID" value="SEU22127.1"/>
    <property type="molecule type" value="Genomic_DNA"/>
</dbReference>
<feature type="compositionally biased region" description="Low complexity" evidence="1">
    <location>
        <begin position="209"/>
        <end position="226"/>
    </location>
</feature>
<evidence type="ECO:0000313" key="5">
    <source>
        <dbReference type="Proteomes" id="UP000321514"/>
    </source>
</evidence>
<comment type="caution">
    <text evidence="2">The sequence shown here is derived from an EMBL/GenBank/DDBJ whole genome shotgun (WGS) entry which is preliminary data.</text>
</comment>
<dbReference type="Proteomes" id="UP000321514">
    <property type="component" value="Unassembled WGS sequence"/>
</dbReference>
<evidence type="ECO:0000256" key="1">
    <source>
        <dbReference type="SAM" id="MobiDB-lite"/>
    </source>
</evidence>
<evidence type="ECO:0000313" key="2">
    <source>
        <dbReference type="EMBL" id="GEN08206.1"/>
    </source>
</evidence>
<accession>A0A511T220</accession>
<dbReference type="Proteomes" id="UP000183760">
    <property type="component" value="Unassembled WGS sequence"/>
</dbReference>
<name>A0A511T220_MYXFU</name>
<reference evidence="2 5" key="2">
    <citation type="submission" date="2019-07" db="EMBL/GenBank/DDBJ databases">
        <title>Whole genome shotgun sequence of Myxococcus fulvus NBRC 100333.</title>
        <authorList>
            <person name="Hosoyama A."/>
            <person name="Uohara A."/>
            <person name="Ohji S."/>
            <person name="Ichikawa N."/>
        </authorList>
    </citation>
    <scope>NUCLEOTIDE SEQUENCE [LARGE SCALE GENOMIC DNA]</scope>
    <source>
        <strain evidence="2 5">NBRC 100333</strain>
    </source>
</reference>
<gene>
    <name evidence="2" type="ORF">MFU01_32430</name>
    <name evidence="3" type="ORF">SAMN05443572_106369</name>
</gene>